<evidence type="ECO:0000313" key="1">
    <source>
        <dbReference type="EMBL" id="KAJ1677118.1"/>
    </source>
</evidence>
<protein>
    <submittedName>
        <fullName evidence="1">Uncharacterized protein</fullName>
    </submittedName>
</protein>
<keyword evidence="2" id="KW-1185">Reference proteome</keyword>
<dbReference type="Proteomes" id="UP001145114">
    <property type="component" value="Unassembled WGS sequence"/>
</dbReference>
<dbReference type="EMBL" id="JAMZIH010002951">
    <property type="protein sequence ID" value="KAJ1677118.1"/>
    <property type="molecule type" value="Genomic_DNA"/>
</dbReference>
<sequence length="258" mass="28362">MNNQQPSAETNPRTTSGLDEILRALSELSGRLDANNEQMAALEGHLTERLDANNNRIEGCLNMIKNHVRTLDDRICNLDNHVHEVESHQQAFPPGIATTSCALVTTPPARTQTTVANPPPMHTPLPVPHQAAVMPPTTPMEADNDADTSNDAPDDDSDHRLQFLEELHAELTANRAIDPAVPCPLPEARVTIPTTTDQAFFRRQPPLPDTTAQIVDEEISELRDLGFIQPAPVGTKYNSMIFLVPKRDATGRMALKRP</sequence>
<gene>
    <name evidence="1" type="ORF">EV182_006837</name>
</gene>
<reference evidence="1" key="1">
    <citation type="submission" date="2022-06" db="EMBL/GenBank/DDBJ databases">
        <title>Phylogenomic reconstructions and comparative analyses of Kickxellomycotina fungi.</title>
        <authorList>
            <person name="Reynolds N.K."/>
            <person name="Stajich J.E."/>
            <person name="Barry K."/>
            <person name="Grigoriev I.V."/>
            <person name="Crous P."/>
            <person name="Smith M.E."/>
        </authorList>
    </citation>
    <scope>NUCLEOTIDE SEQUENCE</scope>
    <source>
        <strain evidence="1">RSA 2271</strain>
    </source>
</reference>
<feature type="non-terminal residue" evidence="1">
    <location>
        <position position="258"/>
    </location>
</feature>
<comment type="caution">
    <text evidence="1">The sequence shown here is derived from an EMBL/GenBank/DDBJ whole genome shotgun (WGS) entry which is preliminary data.</text>
</comment>
<proteinExistence type="predicted"/>
<evidence type="ECO:0000313" key="2">
    <source>
        <dbReference type="Proteomes" id="UP001145114"/>
    </source>
</evidence>
<accession>A0ACC1HMW5</accession>
<name>A0ACC1HMW5_9FUNG</name>
<organism evidence="1 2">
    <name type="scientific">Spiromyces aspiralis</name>
    <dbReference type="NCBI Taxonomy" id="68401"/>
    <lineage>
        <taxon>Eukaryota</taxon>
        <taxon>Fungi</taxon>
        <taxon>Fungi incertae sedis</taxon>
        <taxon>Zoopagomycota</taxon>
        <taxon>Kickxellomycotina</taxon>
        <taxon>Kickxellomycetes</taxon>
        <taxon>Kickxellales</taxon>
        <taxon>Kickxellaceae</taxon>
        <taxon>Spiromyces</taxon>
    </lineage>
</organism>